<name>A0A383BZ85_9ZZZZ</name>
<reference evidence="1" key="1">
    <citation type="submission" date="2018-05" db="EMBL/GenBank/DDBJ databases">
        <authorList>
            <person name="Lanie J.A."/>
            <person name="Ng W.-L."/>
            <person name="Kazmierczak K.M."/>
            <person name="Andrzejewski T.M."/>
            <person name="Davidsen T.M."/>
            <person name="Wayne K.J."/>
            <person name="Tettelin H."/>
            <person name="Glass J.I."/>
            <person name="Rusch D."/>
            <person name="Podicherti R."/>
            <person name="Tsui H.-C.T."/>
            <person name="Winkler M.E."/>
        </authorList>
    </citation>
    <scope>NUCLEOTIDE SEQUENCE</scope>
</reference>
<protein>
    <submittedName>
        <fullName evidence="1">Uncharacterized protein</fullName>
    </submittedName>
</protein>
<accession>A0A383BZ85</accession>
<gene>
    <name evidence="1" type="ORF">METZ01_LOCUS478086</name>
</gene>
<dbReference type="AlphaFoldDB" id="A0A383BZ85"/>
<feature type="non-terminal residue" evidence="1">
    <location>
        <position position="209"/>
    </location>
</feature>
<sequence length="209" mass="22697">MKTLAKSSRLTNPGVLLALVAAALWLSPATAQMPDESMGGDGLIIRIQSADLVFIDRGSDHGMTRGELFDIGSSEMLVHPRTDSILAVTPKTVGALRILQVYPRTSLARLVQLDRGEDPMLKSISLVRDAERIAEIEEQMLRGVRIAAGMDVSRRVAVIPGIYQIGIGETRKGWALLAAQAVSLTSAFAYRSSSNDWHDQYQNLQAGLL</sequence>
<dbReference type="EMBL" id="UINC01204486">
    <property type="protein sequence ID" value="SVE25232.1"/>
    <property type="molecule type" value="Genomic_DNA"/>
</dbReference>
<proteinExistence type="predicted"/>
<organism evidence="1">
    <name type="scientific">marine metagenome</name>
    <dbReference type="NCBI Taxonomy" id="408172"/>
    <lineage>
        <taxon>unclassified sequences</taxon>
        <taxon>metagenomes</taxon>
        <taxon>ecological metagenomes</taxon>
    </lineage>
</organism>
<evidence type="ECO:0000313" key="1">
    <source>
        <dbReference type="EMBL" id="SVE25232.1"/>
    </source>
</evidence>